<dbReference type="Proteomes" id="UP000271889">
    <property type="component" value="Unassembled WGS sequence"/>
</dbReference>
<sequence length="90" mass="9946">MGAGEETDDYEIFSKLVIARMKEPPFYCIEDCKGEEFSKAGAYAGQLHDAMYVYARALNATLTDNPLASFRDGDNIMGHIGMQFEGPSRA</sequence>
<evidence type="ECO:0000313" key="1">
    <source>
        <dbReference type="EMBL" id="VDK51027.1"/>
    </source>
</evidence>
<dbReference type="AlphaFoldDB" id="A0A3P6QY22"/>
<dbReference type="Gene3D" id="3.40.50.2300">
    <property type="match status" value="1"/>
</dbReference>
<protein>
    <recommendedName>
        <fullName evidence="3">Receptor ligand binding region domain-containing protein</fullName>
    </recommendedName>
</protein>
<gene>
    <name evidence="1" type="ORF">CGOC_LOCUS1941</name>
</gene>
<evidence type="ECO:0000313" key="2">
    <source>
        <dbReference type="Proteomes" id="UP000271889"/>
    </source>
</evidence>
<dbReference type="SUPFAM" id="SSF53822">
    <property type="entry name" value="Periplasmic binding protein-like I"/>
    <property type="match status" value="1"/>
</dbReference>
<dbReference type="OrthoDB" id="5844008at2759"/>
<evidence type="ECO:0008006" key="3">
    <source>
        <dbReference type="Google" id="ProtNLM"/>
    </source>
</evidence>
<name>A0A3P6QY22_CYLGO</name>
<proteinExistence type="predicted"/>
<organism evidence="1 2">
    <name type="scientific">Cylicostephanus goldi</name>
    <name type="common">Nematode worm</name>
    <dbReference type="NCBI Taxonomy" id="71465"/>
    <lineage>
        <taxon>Eukaryota</taxon>
        <taxon>Metazoa</taxon>
        <taxon>Ecdysozoa</taxon>
        <taxon>Nematoda</taxon>
        <taxon>Chromadorea</taxon>
        <taxon>Rhabditida</taxon>
        <taxon>Rhabditina</taxon>
        <taxon>Rhabditomorpha</taxon>
        <taxon>Strongyloidea</taxon>
        <taxon>Strongylidae</taxon>
        <taxon>Cylicostephanus</taxon>
    </lineage>
</organism>
<accession>A0A3P6QY22</accession>
<keyword evidence="2" id="KW-1185">Reference proteome</keyword>
<reference evidence="1 2" key="1">
    <citation type="submission" date="2018-11" db="EMBL/GenBank/DDBJ databases">
        <authorList>
            <consortium name="Pathogen Informatics"/>
        </authorList>
    </citation>
    <scope>NUCLEOTIDE SEQUENCE [LARGE SCALE GENOMIC DNA]</scope>
</reference>
<dbReference type="InterPro" id="IPR028082">
    <property type="entry name" value="Peripla_BP_I"/>
</dbReference>
<dbReference type="EMBL" id="UYRV01004050">
    <property type="protein sequence ID" value="VDK51027.1"/>
    <property type="molecule type" value="Genomic_DNA"/>
</dbReference>